<evidence type="ECO:0000313" key="6">
    <source>
        <dbReference type="EMBL" id="THH03602.1"/>
    </source>
</evidence>
<dbReference type="Proteomes" id="UP000308199">
    <property type="component" value="Unassembled WGS sequence"/>
</dbReference>
<dbReference type="CDD" id="cd05260">
    <property type="entry name" value="GDP_MD_SDR_e"/>
    <property type="match status" value="1"/>
</dbReference>
<reference evidence="6 7" key="1">
    <citation type="submission" date="2019-02" db="EMBL/GenBank/DDBJ databases">
        <title>Genome sequencing of the rare red list fungi Phellinidium pouzarii.</title>
        <authorList>
            <person name="Buettner E."/>
            <person name="Kellner H."/>
        </authorList>
    </citation>
    <scope>NUCLEOTIDE SEQUENCE [LARGE SCALE GENOMIC DNA]</scope>
    <source>
        <strain evidence="6 7">DSM 108285</strain>
    </source>
</reference>
<evidence type="ECO:0000256" key="4">
    <source>
        <dbReference type="ARBA" id="ARBA00023239"/>
    </source>
</evidence>
<name>A0A4S4KXJ8_9AGAM</name>
<dbReference type="OrthoDB" id="10253554at2759"/>
<gene>
    <name evidence="6" type="ORF">EW145_g6155</name>
</gene>
<evidence type="ECO:0000313" key="7">
    <source>
        <dbReference type="Proteomes" id="UP000308199"/>
    </source>
</evidence>
<evidence type="ECO:0000256" key="2">
    <source>
        <dbReference type="ARBA" id="ARBA00009263"/>
    </source>
</evidence>
<sequence length="607" mass="68785">MADIASHPFGDLKVAPIDEYRKRKVALISGITGQDGSYLTELLLEKGYEVHGIIRRSSSFNTGRLHHLYEDQHERPNKFKLHYGDLGDSTNLVYIIASVQPTEVYNLGAQSHVKVSFEMAEYTGDIDGLGTLRLLDAIRTCGLTKHVRFYQASTSELYGKVMETPQSEKTPFYPRSPYGAAKLYAFWITVNYREAYGMYACNGILFNHESPRRGRTFVTRKISRAAAEIMLGKQHCLYLGNLDARRDWGHARDYVEGMWRMLQQPEPEDFVLATGETHPVREFVEKAFAELNIEIKWRGSGEQEEGIDIKTEQIVVKVDPRYFRPAEVELRGSHHVKLQQHSVNKQLSIHRPDARGAQELLVPHLGTSQWRTYKPTSHQADPGVIKDPDHPSLYYHLFDDKEYAKPLYLLSFLELRPPSARSHTVLAWLPALAEREGSNGLDDVVENKSFLPLLHRVVREGLSEDEIWTNGAIQIQSGWMHVFDQRNPPPHGRVPAADDIIASVRVEDGRILVDSYQPMPSYRLCTGDGLPVDNLRFRAPVALNTDKLRESDDVIDATNYPDFCVQGSIGQGWAGSEGLFEGQCVHSVHSCQCNVQDTGPVLHTRRR</sequence>
<dbReference type="GO" id="GO:0042351">
    <property type="term" value="P:'de novo' GDP-L-fucose biosynthetic process"/>
    <property type="evidence" value="ECO:0007669"/>
    <property type="project" value="TreeGrafter"/>
</dbReference>
<evidence type="ECO:0000256" key="3">
    <source>
        <dbReference type="ARBA" id="ARBA00011989"/>
    </source>
</evidence>
<dbReference type="PANTHER" id="PTHR43715">
    <property type="entry name" value="GDP-MANNOSE 4,6-DEHYDRATASE"/>
    <property type="match status" value="1"/>
</dbReference>
<dbReference type="InterPro" id="IPR016040">
    <property type="entry name" value="NAD(P)-bd_dom"/>
</dbReference>
<dbReference type="NCBIfam" id="TIGR01472">
    <property type="entry name" value="gmd"/>
    <property type="match status" value="1"/>
</dbReference>
<dbReference type="HAMAP" id="MF_00955">
    <property type="entry name" value="GDP_Man_dehydratase"/>
    <property type="match status" value="1"/>
</dbReference>
<dbReference type="EMBL" id="SGPK01000437">
    <property type="protein sequence ID" value="THH03602.1"/>
    <property type="molecule type" value="Genomic_DNA"/>
</dbReference>
<dbReference type="EC" id="4.2.1.47" evidence="3"/>
<evidence type="ECO:0000259" key="5">
    <source>
        <dbReference type="Pfam" id="PF16363"/>
    </source>
</evidence>
<feature type="domain" description="NAD(P)-binding" evidence="5">
    <location>
        <begin position="27"/>
        <end position="332"/>
    </location>
</feature>
<organism evidence="6 7">
    <name type="scientific">Phellinidium pouzarii</name>
    <dbReference type="NCBI Taxonomy" id="167371"/>
    <lineage>
        <taxon>Eukaryota</taxon>
        <taxon>Fungi</taxon>
        <taxon>Dikarya</taxon>
        <taxon>Basidiomycota</taxon>
        <taxon>Agaricomycotina</taxon>
        <taxon>Agaricomycetes</taxon>
        <taxon>Hymenochaetales</taxon>
        <taxon>Hymenochaetaceae</taxon>
        <taxon>Phellinidium</taxon>
    </lineage>
</organism>
<evidence type="ECO:0000256" key="1">
    <source>
        <dbReference type="ARBA" id="ARBA00001937"/>
    </source>
</evidence>
<dbReference type="InterPro" id="IPR036291">
    <property type="entry name" value="NAD(P)-bd_dom_sf"/>
</dbReference>
<protein>
    <recommendedName>
        <fullName evidence="3">GDP-mannose 4,6-dehydratase</fullName>
        <ecNumber evidence="3">4.2.1.47</ecNumber>
    </recommendedName>
</protein>
<comment type="similarity">
    <text evidence="2">Belongs to the NAD(P)-dependent epimerase/dehydratase family. GDP-mannose 4,6-dehydratase subfamily.</text>
</comment>
<dbReference type="PANTHER" id="PTHR43715:SF1">
    <property type="entry name" value="GDP-MANNOSE 4,6 DEHYDRATASE"/>
    <property type="match status" value="1"/>
</dbReference>
<dbReference type="InterPro" id="IPR006368">
    <property type="entry name" value="GDP_Man_deHydtase"/>
</dbReference>
<dbReference type="Gene3D" id="3.40.50.720">
    <property type="entry name" value="NAD(P)-binding Rossmann-like Domain"/>
    <property type="match status" value="1"/>
</dbReference>
<keyword evidence="7" id="KW-1185">Reference proteome</keyword>
<keyword evidence="4" id="KW-0456">Lyase</keyword>
<dbReference type="GO" id="GO:0008446">
    <property type="term" value="F:GDP-mannose 4,6-dehydratase activity"/>
    <property type="evidence" value="ECO:0007669"/>
    <property type="project" value="UniProtKB-EC"/>
</dbReference>
<dbReference type="FunFam" id="3.40.50.720:FF:000924">
    <property type="entry name" value="GDP-mannose 4,6 dehydratase"/>
    <property type="match status" value="1"/>
</dbReference>
<dbReference type="SUPFAM" id="SSF51735">
    <property type="entry name" value="NAD(P)-binding Rossmann-fold domains"/>
    <property type="match status" value="1"/>
</dbReference>
<comment type="caution">
    <text evidence="6">The sequence shown here is derived from an EMBL/GenBank/DDBJ whole genome shotgun (WGS) entry which is preliminary data.</text>
</comment>
<dbReference type="AlphaFoldDB" id="A0A4S4KXJ8"/>
<comment type="cofactor">
    <cofactor evidence="1">
        <name>NADP(+)</name>
        <dbReference type="ChEBI" id="CHEBI:58349"/>
    </cofactor>
</comment>
<dbReference type="Pfam" id="PF16363">
    <property type="entry name" value="GDP_Man_Dehyd"/>
    <property type="match status" value="1"/>
</dbReference>
<proteinExistence type="inferred from homology"/>
<dbReference type="Gene3D" id="3.90.25.10">
    <property type="entry name" value="UDP-galactose 4-epimerase, domain 1"/>
    <property type="match status" value="1"/>
</dbReference>
<accession>A0A4S4KXJ8</accession>